<organism evidence="3 4">
    <name type="scientific">Halobacteriovorax marinus (strain ATCC BAA-682 / DSM 15412 / SJ)</name>
    <name type="common">Bacteriovorax marinus</name>
    <dbReference type="NCBI Taxonomy" id="862908"/>
    <lineage>
        <taxon>Bacteria</taxon>
        <taxon>Pseudomonadati</taxon>
        <taxon>Bdellovibrionota</taxon>
        <taxon>Bacteriovoracia</taxon>
        <taxon>Bacteriovoracales</taxon>
        <taxon>Halobacteriovoraceae</taxon>
        <taxon>Halobacteriovorax</taxon>
    </lineage>
</organism>
<name>E1X3L4_HALMS</name>
<feature type="domain" description="ATP-grasp" evidence="2">
    <location>
        <begin position="98"/>
        <end position="288"/>
    </location>
</feature>
<accession>E1X3L4</accession>
<evidence type="ECO:0000259" key="2">
    <source>
        <dbReference type="PROSITE" id="PS50975"/>
    </source>
</evidence>
<dbReference type="GO" id="GO:0009432">
    <property type="term" value="P:SOS response"/>
    <property type="evidence" value="ECO:0007669"/>
    <property type="project" value="TreeGrafter"/>
</dbReference>
<dbReference type="SUPFAM" id="SSF56059">
    <property type="entry name" value="Glutathione synthetase ATP-binding domain-like"/>
    <property type="match status" value="1"/>
</dbReference>
<dbReference type="PANTHER" id="PTHR21621:SF0">
    <property type="entry name" value="BETA-CITRYLGLUTAMATE SYNTHASE B-RELATED"/>
    <property type="match status" value="1"/>
</dbReference>
<keyword evidence="1" id="KW-0067">ATP-binding</keyword>
<gene>
    <name evidence="3" type="ordered locus">BMS_2137</name>
</gene>
<dbReference type="Proteomes" id="UP000008963">
    <property type="component" value="Chromosome"/>
</dbReference>
<dbReference type="Pfam" id="PF08443">
    <property type="entry name" value="RimK"/>
    <property type="match status" value="1"/>
</dbReference>
<dbReference type="Gene3D" id="3.30.470.20">
    <property type="entry name" value="ATP-grasp fold, B domain"/>
    <property type="match status" value="1"/>
</dbReference>
<dbReference type="PANTHER" id="PTHR21621">
    <property type="entry name" value="RIBOSOMAL PROTEIN S6 MODIFICATION PROTEIN"/>
    <property type="match status" value="1"/>
</dbReference>
<evidence type="ECO:0000313" key="3">
    <source>
        <dbReference type="EMBL" id="CBW26943.1"/>
    </source>
</evidence>
<dbReference type="KEGG" id="bmx:BMS_2137"/>
<reference evidence="4" key="1">
    <citation type="journal article" date="2013" name="ISME J.">
        <title>A small predatory core genome in the divergent marine Bacteriovorax marinus SJ and the terrestrial Bdellovibrio bacteriovorus.</title>
        <authorList>
            <person name="Crossman L.C."/>
            <person name="Chen H."/>
            <person name="Cerdeno-Tarraga A.M."/>
            <person name="Brooks K."/>
            <person name="Quail M.A."/>
            <person name="Pineiro S.A."/>
            <person name="Hobley L."/>
            <person name="Sockett R.E."/>
            <person name="Bentley S.D."/>
            <person name="Parkhill J."/>
            <person name="Williams H.N."/>
            <person name="Stine O.C."/>
        </authorList>
    </citation>
    <scope>NUCLEOTIDE SEQUENCE [LARGE SCALE GENOMIC DNA]</scope>
    <source>
        <strain evidence="4">ATCC BAA-682 / DSM 15412 / SJ</strain>
    </source>
</reference>
<dbReference type="RefSeq" id="WP_014244721.1">
    <property type="nucleotide sequence ID" value="NC_016620.1"/>
</dbReference>
<dbReference type="PATRIC" id="fig|862908.3.peg.2031"/>
<dbReference type="AlphaFoldDB" id="E1X3L4"/>
<dbReference type="HOGENOM" id="CLU_949186_0_0_7"/>
<dbReference type="Gene3D" id="3.40.50.20">
    <property type="match status" value="1"/>
</dbReference>
<dbReference type="GO" id="GO:0005737">
    <property type="term" value="C:cytoplasm"/>
    <property type="evidence" value="ECO:0007669"/>
    <property type="project" value="TreeGrafter"/>
</dbReference>
<dbReference type="eggNOG" id="COG0189">
    <property type="taxonomic scope" value="Bacteria"/>
</dbReference>
<dbReference type="STRING" id="862908.BMS_2137"/>
<evidence type="ECO:0000313" key="4">
    <source>
        <dbReference type="Proteomes" id="UP000008963"/>
    </source>
</evidence>
<dbReference type="GO" id="GO:0005524">
    <property type="term" value="F:ATP binding"/>
    <property type="evidence" value="ECO:0007669"/>
    <property type="project" value="UniProtKB-UniRule"/>
</dbReference>
<keyword evidence="1" id="KW-0547">Nucleotide-binding</keyword>
<dbReference type="GO" id="GO:0018169">
    <property type="term" value="F:ribosomal S6-glutamic acid ligase activity"/>
    <property type="evidence" value="ECO:0007669"/>
    <property type="project" value="TreeGrafter"/>
</dbReference>
<protein>
    <submittedName>
        <fullName evidence="3">Ribosomal protein S6 modification protein</fullName>
    </submittedName>
</protein>
<dbReference type="GO" id="GO:0046872">
    <property type="term" value="F:metal ion binding"/>
    <property type="evidence" value="ECO:0007669"/>
    <property type="project" value="InterPro"/>
</dbReference>
<evidence type="ECO:0000256" key="1">
    <source>
        <dbReference type="PROSITE-ProRule" id="PRU00409"/>
    </source>
</evidence>
<dbReference type="EMBL" id="FQ312005">
    <property type="protein sequence ID" value="CBW26943.1"/>
    <property type="molecule type" value="Genomic_DNA"/>
</dbReference>
<dbReference type="PROSITE" id="PS50975">
    <property type="entry name" value="ATP_GRASP"/>
    <property type="match status" value="1"/>
</dbReference>
<sequence length="293" mass="34151">MKILVISKNSQLYSSARLLAEAQSLGLESKHQDIYQSSHWRENERSSSTVVFNRYSGILFDDYDLQLCQSWKNKGSLILNPIEELQIFRDKLSSHIFLNNLELSCIPTRAIRGALSREEIEEVIDFNDIPGQCPNEYIIKPTRSNKGLGMSLCRGIDSLYTQLESYYHFGDQRFIIQPRMRGIREYRLFFIEDQIIGAFEKHAKRQDEFRLNAQRSECFAIEPENLSEELISFFQTIRRNTHLFYGGIDILETENQFFILEVNPCPGFETLEEVCKVNVAKELISRVHQSMVN</sequence>
<keyword evidence="4" id="KW-1185">Reference proteome</keyword>
<dbReference type="InterPro" id="IPR013651">
    <property type="entry name" value="ATP-grasp_RimK-type"/>
</dbReference>
<dbReference type="InterPro" id="IPR011761">
    <property type="entry name" value="ATP-grasp"/>
</dbReference>
<proteinExistence type="predicted"/>
<dbReference type="OrthoDB" id="583309at2"/>